<keyword evidence="8" id="KW-0378">Hydrolase</keyword>
<dbReference type="EC" id="3.5.1.4" evidence="6"/>
<comment type="subcellular location">
    <subcellularLocation>
        <location evidence="2">Golgi apparatus membrane</location>
        <topology evidence="2">Single-pass type II membrane protein</topology>
    </subcellularLocation>
</comment>
<evidence type="ECO:0000259" key="11">
    <source>
        <dbReference type="Pfam" id="PF01425"/>
    </source>
</evidence>
<evidence type="ECO:0000256" key="10">
    <source>
        <dbReference type="ARBA" id="ARBA00023034"/>
    </source>
</evidence>
<dbReference type="SUPFAM" id="SSF53448">
    <property type="entry name" value="Nucleotide-diphospho-sugar transferases"/>
    <property type="match status" value="1"/>
</dbReference>
<evidence type="ECO:0000313" key="12">
    <source>
        <dbReference type="EMBL" id="QWU90159.1"/>
    </source>
</evidence>
<dbReference type="PANTHER" id="PTHR46072">
    <property type="entry name" value="AMIDASE-RELATED-RELATED"/>
    <property type="match status" value="1"/>
</dbReference>
<accession>A0ABX8ICG0</accession>
<keyword evidence="13" id="KW-1185">Reference proteome</keyword>
<dbReference type="Pfam" id="PF11051">
    <property type="entry name" value="Mannosyl_trans3"/>
    <property type="match status" value="1"/>
</dbReference>
<dbReference type="PANTHER" id="PTHR46072:SF11">
    <property type="entry name" value="AMIDASE-RELATED"/>
    <property type="match status" value="1"/>
</dbReference>
<evidence type="ECO:0000256" key="8">
    <source>
        <dbReference type="ARBA" id="ARBA00022801"/>
    </source>
</evidence>
<keyword evidence="7" id="KW-0808">Transferase</keyword>
<keyword evidence="10" id="KW-0333">Golgi apparatus</keyword>
<evidence type="ECO:0000256" key="1">
    <source>
        <dbReference type="ARBA" id="ARBA00001311"/>
    </source>
</evidence>
<reference evidence="12 13" key="1">
    <citation type="submission" date="2021-06" db="EMBL/GenBank/DDBJ databases">
        <title>Candida outbreak in Lebanon.</title>
        <authorList>
            <person name="Finianos M."/>
        </authorList>
    </citation>
    <scope>NUCLEOTIDE SEQUENCE [LARGE SCALE GENOMIC DNA]</scope>
    <source>
        <strain evidence="12">CA3LBN</strain>
    </source>
</reference>
<dbReference type="SUPFAM" id="SSF75304">
    <property type="entry name" value="Amidase signature (AS) enzymes"/>
    <property type="match status" value="1"/>
</dbReference>
<evidence type="ECO:0000256" key="5">
    <source>
        <dbReference type="ARBA" id="ARBA00009199"/>
    </source>
</evidence>
<dbReference type="InterPro" id="IPR020556">
    <property type="entry name" value="Amidase_CS"/>
</dbReference>
<evidence type="ECO:0000256" key="3">
    <source>
        <dbReference type="ARBA" id="ARBA00004922"/>
    </source>
</evidence>
<dbReference type="Proteomes" id="UP000825434">
    <property type="component" value="Chromosome 6"/>
</dbReference>
<dbReference type="InterPro" id="IPR023631">
    <property type="entry name" value="Amidase_dom"/>
</dbReference>
<comment type="similarity">
    <text evidence="5">Belongs to the amidase family.</text>
</comment>
<gene>
    <name evidence="12" type="ORF">CA3LBN_004517</name>
</gene>
<evidence type="ECO:0000256" key="6">
    <source>
        <dbReference type="ARBA" id="ARBA00012922"/>
    </source>
</evidence>
<organism evidence="12 13">
    <name type="scientific">Candidozyma haemuli</name>
    <dbReference type="NCBI Taxonomy" id="45357"/>
    <lineage>
        <taxon>Eukaryota</taxon>
        <taxon>Fungi</taxon>
        <taxon>Dikarya</taxon>
        <taxon>Ascomycota</taxon>
        <taxon>Saccharomycotina</taxon>
        <taxon>Pichiomycetes</taxon>
        <taxon>Metschnikowiaceae</taxon>
        <taxon>Candidozyma</taxon>
    </lineage>
</organism>
<protein>
    <recommendedName>
        <fullName evidence="6">amidase</fullName>
        <ecNumber evidence="6">3.5.1.4</ecNumber>
    </recommendedName>
</protein>
<dbReference type="Gene3D" id="3.90.1300.10">
    <property type="entry name" value="Amidase signature (AS) domain"/>
    <property type="match status" value="1"/>
</dbReference>
<dbReference type="InterPro" id="IPR022751">
    <property type="entry name" value="Alpha_mannosyltransferase"/>
</dbReference>
<evidence type="ECO:0000313" key="13">
    <source>
        <dbReference type="Proteomes" id="UP000825434"/>
    </source>
</evidence>
<keyword evidence="9" id="KW-0735">Signal-anchor</keyword>
<dbReference type="PROSITE" id="PS00571">
    <property type="entry name" value="AMIDASES"/>
    <property type="match status" value="1"/>
</dbReference>
<name>A0ABX8ICG0_9ASCO</name>
<evidence type="ECO:0000256" key="4">
    <source>
        <dbReference type="ARBA" id="ARBA00009105"/>
    </source>
</evidence>
<evidence type="ECO:0000256" key="2">
    <source>
        <dbReference type="ARBA" id="ARBA00004323"/>
    </source>
</evidence>
<comment type="catalytic activity">
    <reaction evidence="1">
        <text>a monocarboxylic acid amide + H2O = a monocarboxylate + NH4(+)</text>
        <dbReference type="Rhea" id="RHEA:12020"/>
        <dbReference type="ChEBI" id="CHEBI:15377"/>
        <dbReference type="ChEBI" id="CHEBI:28938"/>
        <dbReference type="ChEBI" id="CHEBI:35757"/>
        <dbReference type="ChEBI" id="CHEBI:83628"/>
        <dbReference type="EC" id="3.5.1.4"/>
    </reaction>
</comment>
<comment type="similarity">
    <text evidence="4">Belongs to the MNN1/MNT family.</text>
</comment>
<evidence type="ECO:0000256" key="7">
    <source>
        <dbReference type="ARBA" id="ARBA00022679"/>
    </source>
</evidence>
<sequence length="1112" mass="123717">MVWEAIAKRKQESILGGIPPKWRDAGIAEKMQLAGETNTKLFLDAVLPEDENAITSLSLVDLQGKIAAGELSALEVTTAYCHRAALAHQIVNCCSDIFFDEAFERAKKLDRVFAKDGIVGPLHGIPISLKDQVDLTGKDSTLGYVSLAGKPKAKNALIADQLLEAGAVFYVKTAVPSSLMASETYSNLIGYTTNSLHSDFSAGGSSGGEGSLIAAGASPCGLGTDIGGSIRIPSCFQGLYALKPATGRFSYMNVTNASSGQECVVSAIGPMARSLEDVKYVSKVLVGMAGWNLDPKVLAVPWREEAQRHFTIGIWHACSELRPQPPVTRALEETKAALQEAGHEVVDIEIPMSLKAMATATKVYVADAGKEAYGECSKTGEPFIKAAVDCVPWDLFGKPLDTSAWWDLCNEAYAIKQEFYSHWQNTAQLTVSGKPIDAIVCPIWPVPAVLKYGPSTENYTVPFNLFDCASTVVPVGEVDKSRDVKDPSFVARNDAEQSVYDMYDPEKFHKLPVCLQVVTKKLEEEKSLAVAEALDQAVHASRPSDSHILARVHLCSVFLDPTDLHLFDDSKTMRKSVLIRCVPLALVVALTISFVLNIAVFQGNREHRTLTDPLGKILEHNKVPKEQRCQDYFTHLASSLDRDALLEKSTPRKQWIRTFVGHLRAYGACFLESNVKVKNGIEDVERKLFPLFSGKMPVVTKWDGTVVPGPEKKGSSFWGRVKNGFSKKGIVFSMSDAGVDEAKRLLRVLRFLENDLSIQMVHKGDLSPDSIQKLVEVARAEVDFEYAKSSLYPPQDVYFVDASRALADGASKYFRRFSNKWVASLFNTFDEMVLMDTDVVPFVKPRTLFTYKEYSKHGAYFFRDRLSSERTWTTPMGFFRSLHPSLEEQRAFDIHDYTDVAEATGFFQSKSKHVMESGMVVMKRSTHLTGLLISTALQFWHETSGPFYGDKELFWLGQIYAGRALFTFNEQPAAGIGELHETKKSWEVCSTQPAHFDSEHRLLWINGGLQKCKKGYYQKDFEALKSLREKYKTPEALHDHYRSPSKINGAIIPKSKSGFVQDKTKGCIGYVWCASVPKNEETNAVVRFSQEQTTLIEHIEQLWYGDDYKKYI</sequence>
<dbReference type="Pfam" id="PF01425">
    <property type="entry name" value="Amidase"/>
    <property type="match status" value="1"/>
</dbReference>
<feature type="domain" description="Amidase" evidence="11">
    <location>
        <begin position="75"/>
        <end position="526"/>
    </location>
</feature>
<dbReference type="InterPro" id="IPR036928">
    <property type="entry name" value="AS_sf"/>
</dbReference>
<proteinExistence type="inferred from homology"/>
<evidence type="ECO:0000256" key="9">
    <source>
        <dbReference type="ARBA" id="ARBA00022968"/>
    </source>
</evidence>
<comment type="pathway">
    <text evidence="3">Protein modification; protein glycosylation.</text>
</comment>
<dbReference type="InterPro" id="IPR029044">
    <property type="entry name" value="Nucleotide-diphossugar_trans"/>
</dbReference>
<keyword evidence="9" id="KW-0812">Transmembrane</keyword>
<dbReference type="EMBL" id="CP076666">
    <property type="protein sequence ID" value="QWU90159.1"/>
    <property type="molecule type" value="Genomic_DNA"/>
</dbReference>